<feature type="domain" description="Laminin EGF-like" evidence="13">
    <location>
        <begin position="306"/>
        <end position="352"/>
    </location>
</feature>
<evidence type="ECO:0000256" key="7">
    <source>
        <dbReference type="ARBA" id="ARBA00022889"/>
    </source>
</evidence>
<evidence type="ECO:0000259" key="13">
    <source>
        <dbReference type="PROSITE" id="PS50027"/>
    </source>
</evidence>
<reference evidence="14" key="1">
    <citation type="journal article" date="2012" name="Nature">
        <title>The oyster genome reveals stress adaptation and complexity of shell formation.</title>
        <authorList>
            <person name="Zhang G."/>
            <person name="Fang X."/>
            <person name="Guo X."/>
            <person name="Li L."/>
            <person name="Luo R."/>
            <person name="Xu F."/>
            <person name="Yang P."/>
            <person name="Zhang L."/>
            <person name="Wang X."/>
            <person name="Qi H."/>
            <person name="Xiong Z."/>
            <person name="Que H."/>
            <person name="Xie Y."/>
            <person name="Holland P.W."/>
            <person name="Paps J."/>
            <person name="Zhu Y."/>
            <person name="Wu F."/>
            <person name="Chen Y."/>
            <person name="Wang J."/>
            <person name="Peng C."/>
            <person name="Meng J."/>
            <person name="Yang L."/>
            <person name="Liu J."/>
            <person name="Wen B."/>
            <person name="Zhang N."/>
            <person name="Huang Z."/>
            <person name="Zhu Q."/>
            <person name="Feng Y."/>
            <person name="Mount A."/>
            <person name="Hedgecock D."/>
            <person name="Xu Z."/>
            <person name="Liu Y."/>
            <person name="Domazet-Loso T."/>
            <person name="Du Y."/>
            <person name="Sun X."/>
            <person name="Zhang S."/>
            <person name="Liu B."/>
            <person name="Cheng P."/>
            <person name="Jiang X."/>
            <person name="Li J."/>
            <person name="Fan D."/>
            <person name="Wang W."/>
            <person name="Fu W."/>
            <person name="Wang T."/>
            <person name="Wang B."/>
            <person name="Zhang J."/>
            <person name="Peng Z."/>
            <person name="Li Y."/>
            <person name="Li N."/>
            <person name="Wang J."/>
            <person name="Chen M."/>
            <person name="He Y."/>
            <person name="Tan F."/>
            <person name="Song X."/>
            <person name="Zheng Q."/>
            <person name="Huang R."/>
            <person name="Yang H."/>
            <person name="Du X."/>
            <person name="Chen L."/>
            <person name="Yang M."/>
            <person name="Gaffney P.M."/>
            <person name="Wang S."/>
            <person name="Luo L."/>
            <person name="She Z."/>
            <person name="Ming Y."/>
            <person name="Huang W."/>
            <person name="Zhang S."/>
            <person name="Huang B."/>
            <person name="Zhang Y."/>
            <person name="Qu T."/>
            <person name="Ni P."/>
            <person name="Miao G."/>
            <person name="Wang J."/>
            <person name="Wang Q."/>
            <person name="Steinberg C.E."/>
            <person name="Wang H."/>
            <person name="Li N."/>
            <person name="Qian L."/>
            <person name="Zhang G."/>
            <person name="Li Y."/>
            <person name="Yang H."/>
            <person name="Liu X."/>
            <person name="Wang J."/>
            <person name="Yin Y."/>
            <person name="Wang J."/>
        </authorList>
    </citation>
    <scope>NUCLEOTIDE SEQUENCE [LARGE SCALE GENOMIC DNA]</scope>
    <source>
        <strain evidence="14">05x7-T-G4-1.051#20</strain>
    </source>
</reference>
<dbReference type="InterPro" id="IPR002049">
    <property type="entry name" value="LE_dom"/>
</dbReference>
<dbReference type="PROSITE" id="PS01248">
    <property type="entry name" value="EGF_LAM_1"/>
    <property type="match status" value="2"/>
</dbReference>
<gene>
    <name evidence="14" type="ORF">CGI_10010799</name>
</gene>
<keyword evidence="6" id="KW-0084">Basement membrane</keyword>
<keyword evidence="10" id="KW-0325">Glycoprotein</keyword>
<sequence length="354" mass="38149">MLTACNSHEHGSRDNLCDAQTGQCLCIYNVGSRDCSQCEAGSWGFLQCRACDCNRNAETCDDLTGRCITCRNNTTGDHCESCDAGYYGDPRSCVRKPCRPCMCPRGPIRLTQHADSCSEDPRQEVIICNRLPGYQGPNCDTCAENYFGNPLVANSTCEPCFCNNNIDPNVDGSCDTSSGECLKCLFNTEGFSCEKCKPGYYGDATTQSCVGMEIWGSAGSCDRETGQCPCLPNVTGLRCDACLAGYWNITSGEGCSTCGFDPEGSLGITCNQFDGQCDCQQKRGGRDCSQCEDLYWGDPKVQCTACDCNGQGSADMQCDRRTGQCVCLTGISGYKCDRCDRGTTGELPNCKPCG</sequence>
<evidence type="ECO:0000256" key="9">
    <source>
        <dbReference type="ARBA" id="ARBA00023157"/>
    </source>
</evidence>
<dbReference type="FunFam" id="2.10.25.10:FF:000074">
    <property type="entry name" value="Laminin subunit alpha"/>
    <property type="match status" value="1"/>
</dbReference>
<keyword evidence="11 12" id="KW-0424">Laminin EGF-like domain</keyword>
<keyword evidence="3" id="KW-0272">Extracellular matrix</keyword>
<dbReference type="InterPro" id="IPR056863">
    <property type="entry name" value="LMN_ATRN_NET-like_EGF"/>
</dbReference>
<dbReference type="PRINTS" id="PR00011">
    <property type="entry name" value="EGFLAMININ"/>
</dbReference>
<dbReference type="Gene3D" id="2.10.25.10">
    <property type="entry name" value="Laminin"/>
    <property type="match status" value="7"/>
</dbReference>
<keyword evidence="7" id="KW-0130">Cell adhesion</keyword>
<dbReference type="Pfam" id="PF00053">
    <property type="entry name" value="EGF_laminin"/>
    <property type="match status" value="6"/>
</dbReference>
<keyword evidence="9 12" id="KW-1015">Disulfide bond</keyword>
<feature type="domain" description="Laminin EGF-like" evidence="13">
    <location>
        <begin position="51"/>
        <end position="100"/>
    </location>
</feature>
<comment type="subcellular location">
    <subcellularLocation>
        <location evidence="1">Secreted</location>
        <location evidence="1">Extracellular space</location>
        <location evidence="1">Extracellular matrix</location>
        <location evidence="1">Basement membrane</location>
    </subcellularLocation>
</comment>
<evidence type="ECO:0000256" key="1">
    <source>
        <dbReference type="ARBA" id="ARBA00004302"/>
    </source>
</evidence>
<dbReference type="PANTHER" id="PTHR10574:SF375">
    <property type="entry name" value="LAMININ SUBUNIT BETA-1"/>
    <property type="match status" value="1"/>
</dbReference>
<protein>
    <submittedName>
        <fullName evidence="14">Laminin subunit beta-1</fullName>
    </submittedName>
</protein>
<dbReference type="GO" id="GO:0005604">
    <property type="term" value="C:basement membrane"/>
    <property type="evidence" value="ECO:0007669"/>
    <property type="project" value="UniProtKB-SubCell"/>
</dbReference>
<keyword evidence="2" id="KW-0964">Secreted</keyword>
<feature type="disulfide bond" evidence="12">
    <location>
        <begin position="327"/>
        <end position="336"/>
    </location>
</feature>
<dbReference type="InterPro" id="IPR000742">
    <property type="entry name" value="EGF"/>
</dbReference>
<dbReference type="FunFam" id="2.10.25.10:FF:000135">
    <property type="entry name" value="Laminin subunit beta 4"/>
    <property type="match status" value="1"/>
</dbReference>
<dbReference type="FunFam" id="2.10.25.10:FF:000145">
    <property type="entry name" value="Laminin subunit beta 1"/>
    <property type="match status" value="1"/>
</dbReference>
<dbReference type="GO" id="GO:0009887">
    <property type="term" value="P:animal organ morphogenesis"/>
    <property type="evidence" value="ECO:0007669"/>
    <property type="project" value="TreeGrafter"/>
</dbReference>
<evidence type="ECO:0000256" key="10">
    <source>
        <dbReference type="ARBA" id="ARBA00023180"/>
    </source>
</evidence>
<evidence type="ECO:0000256" key="4">
    <source>
        <dbReference type="ARBA" id="ARBA00022729"/>
    </source>
</evidence>
<dbReference type="GO" id="GO:0007155">
    <property type="term" value="P:cell adhesion"/>
    <property type="evidence" value="ECO:0007669"/>
    <property type="project" value="UniProtKB-KW"/>
</dbReference>
<evidence type="ECO:0000256" key="5">
    <source>
        <dbReference type="ARBA" id="ARBA00022737"/>
    </source>
</evidence>
<dbReference type="HOGENOM" id="CLU_036132_0_0_1"/>
<evidence type="ECO:0000256" key="11">
    <source>
        <dbReference type="ARBA" id="ARBA00023292"/>
    </source>
</evidence>
<dbReference type="AlphaFoldDB" id="K1PLA0"/>
<comment type="caution">
    <text evidence="12">Lacks conserved residue(s) required for the propagation of feature annotation.</text>
</comment>
<feature type="domain" description="Laminin EGF-like" evidence="13">
    <location>
        <begin position="216"/>
        <end position="257"/>
    </location>
</feature>
<dbReference type="PROSITE" id="PS50027">
    <property type="entry name" value="EGF_LAM_2"/>
    <property type="match status" value="4"/>
</dbReference>
<evidence type="ECO:0000313" key="14">
    <source>
        <dbReference type="EMBL" id="EKC24832.1"/>
    </source>
</evidence>
<dbReference type="FunFam" id="2.10.25.10:FF:000130">
    <property type="entry name" value="Laminin subunit beta 1"/>
    <property type="match status" value="1"/>
</dbReference>
<feature type="domain" description="Laminin EGF-like" evidence="13">
    <location>
        <begin position="160"/>
        <end position="211"/>
    </location>
</feature>
<keyword evidence="8" id="KW-0175">Coiled coil</keyword>
<organism evidence="14">
    <name type="scientific">Magallana gigas</name>
    <name type="common">Pacific oyster</name>
    <name type="synonym">Crassostrea gigas</name>
    <dbReference type="NCBI Taxonomy" id="29159"/>
    <lineage>
        <taxon>Eukaryota</taxon>
        <taxon>Metazoa</taxon>
        <taxon>Spiralia</taxon>
        <taxon>Lophotrochozoa</taxon>
        <taxon>Mollusca</taxon>
        <taxon>Bivalvia</taxon>
        <taxon>Autobranchia</taxon>
        <taxon>Pteriomorphia</taxon>
        <taxon>Ostreida</taxon>
        <taxon>Ostreoidea</taxon>
        <taxon>Ostreidae</taxon>
        <taxon>Magallana</taxon>
    </lineage>
</organism>
<evidence type="ECO:0000256" key="3">
    <source>
        <dbReference type="ARBA" id="ARBA00022530"/>
    </source>
</evidence>
<dbReference type="GO" id="GO:0009888">
    <property type="term" value="P:tissue development"/>
    <property type="evidence" value="ECO:0007669"/>
    <property type="project" value="TreeGrafter"/>
</dbReference>
<feature type="disulfide bond" evidence="12">
    <location>
        <begin position="308"/>
        <end position="325"/>
    </location>
</feature>
<evidence type="ECO:0000256" key="8">
    <source>
        <dbReference type="ARBA" id="ARBA00023054"/>
    </source>
</evidence>
<name>K1PLA0_MAGGI</name>
<feature type="disulfide bond" evidence="12">
    <location>
        <begin position="70"/>
        <end position="79"/>
    </location>
</feature>
<dbReference type="SUPFAM" id="SSF57196">
    <property type="entry name" value="EGF/Laminin"/>
    <property type="match status" value="7"/>
</dbReference>
<dbReference type="SMART" id="SM00180">
    <property type="entry name" value="EGF_Lam"/>
    <property type="match status" value="7"/>
</dbReference>
<dbReference type="InterPro" id="IPR050440">
    <property type="entry name" value="Laminin/Netrin_ECM"/>
</dbReference>
<feature type="disulfide bond" evidence="12">
    <location>
        <begin position="306"/>
        <end position="318"/>
    </location>
</feature>
<accession>K1PLA0</accession>
<proteinExistence type="predicted"/>
<dbReference type="SMART" id="SM00181">
    <property type="entry name" value="EGF"/>
    <property type="match status" value="3"/>
</dbReference>
<keyword evidence="4" id="KW-0732">Signal</keyword>
<dbReference type="CDD" id="cd00055">
    <property type="entry name" value="EGF_Lam"/>
    <property type="match status" value="6"/>
</dbReference>
<dbReference type="InParanoid" id="K1PLA0"/>
<evidence type="ECO:0000256" key="12">
    <source>
        <dbReference type="PROSITE-ProRule" id="PRU00460"/>
    </source>
</evidence>
<dbReference type="FunFam" id="2.10.25.10:FF:000065">
    <property type="entry name" value="Laminin subunit beta 1"/>
    <property type="match status" value="1"/>
</dbReference>
<dbReference type="Pfam" id="PF24973">
    <property type="entry name" value="EGF_LMN_ATRN"/>
    <property type="match status" value="1"/>
</dbReference>
<keyword evidence="5" id="KW-0677">Repeat</keyword>
<feature type="disulfide bond" evidence="12">
    <location>
        <begin position="184"/>
        <end position="193"/>
    </location>
</feature>
<dbReference type="EMBL" id="JH816863">
    <property type="protein sequence ID" value="EKC24832.1"/>
    <property type="molecule type" value="Genomic_DNA"/>
</dbReference>
<feature type="disulfide bond" evidence="12">
    <location>
        <begin position="230"/>
        <end position="239"/>
    </location>
</feature>
<evidence type="ECO:0000256" key="2">
    <source>
        <dbReference type="ARBA" id="ARBA00022525"/>
    </source>
</evidence>
<dbReference type="PANTHER" id="PTHR10574">
    <property type="entry name" value="NETRIN/LAMININ-RELATED"/>
    <property type="match status" value="1"/>
</dbReference>
<evidence type="ECO:0000256" key="6">
    <source>
        <dbReference type="ARBA" id="ARBA00022869"/>
    </source>
</evidence>